<dbReference type="KEGG" id="amic:Ami3637_07310"/>
<keyword evidence="5 9" id="KW-0067">ATP-binding</keyword>
<name>A0A6P1MI05_9FIRM</name>
<dbReference type="GO" id="GO:0004747">
    <property type="term" value="F:ribokinase activity"/>
    <property type="evidence" value="ECO:0007669"/>
    <property type="project" value="UniProtKB-UniRule"/>
</dbReference>
<gene>
    <name evidence="9" type="primary">rbsK</name>
    <name evidence="11" type="ORF">Ami3637_07310</name>
</gene>
<comment type="caution">
    <text evidence="9">Lacks conserved residue(s) required for the propagation of feature annotation.</text>
</comment>
<evidence type="ECO:0000256" key="1">
    <source>
        <dbReference type="ARBA" id="ARBA00022679"/>
    </source>
</evidence>
<organism evidence="11 12">
    <name type="scientific">Aminipila terrae</name>
    <dbReference type="NCBI Taxonomy" id="2697030"/>
    <lineage>
        <taxon>Bacteria</taxon>
        <taxon>Bacillati</taxon>
        <taxon>Bacillota</taxon>
        <taxon>Clostridia</taxon>
        <taxon>Peptostreptococcales</taxon>
        <taxon>Anaerovoracaceae</taxon>
        <taxon>Aminipila</taxon>
    </lineage>
</organism>
<evidence type="ECO:0000256" key="4">
    <source>
        <dbReference type="ARBA" id="ARBA00022777"/>
    </source>
</evidence>
<feature type="binding site" evidence="9">
    <location>
        <position position="179"/>
    </location>
    <ligand>
        <name>ATP</name>
        <dbReference type="ChEBI" id="CHEBI:30616"/>
    </ligand>
</feature>
<evidence type="ECO:0000313" key="11">
    <source>
        <dbReference type="EMBL" id="QHI72234.1"/>
    </source>
</evidence>
<keyword evidence="6 9" id="KW-0460">Magnesium</keyword>
<dbReference type="PANTHER" id="PTHR10584:SF166">
    <property type="entry name" value="RIBOKINASE"/>
    <property type="match status" value="1"/>
</dbReference>
<evidence type="ECO:0000256" key="5">
    <source>
        <dbReference type="ARBA" id="ARBA00022840"/>
    </source>
</evidence>
<comment type="subunit">
    <text evidence="9">Homodimer.</text>
</comment>
<dbReference type="CDD" id="cd01174">
    <property type="entry name" value="ribokinase"/>
    <property type="match status" value="1"/>
</dbReference>
<dbReference type="UniPathway" id="UPA00916">
    <property type="reaction ID" value="UER00889"/>
</dbReference>
<evidence type="ECO:0000256" key="8">
    <source>
        <dbReference type="ARBA" id="ARBA00023277"/>
    </source>
</evidence>
<keyword evidence="12" id="KW-1185">Reference proteome</keyword>
<dbReference type="PRINTS" id="PR00990">
    <property type="entry name" value="RIBOKINASE"/>
</dbReference>
<comment type="function">
    <text evidence="9">Catalyzes the phosphorylation of ribose at O-5 in a reaction requiring ATP and magnesium. The resulting D-ribose-5-phosphate can then be used either for sythesis of nucleotides, histidine, and tryptophan, or as a component of the pentose phosphate pathway.</text>
</comment>
<evidence type="ECO:0000256" key="7">
    <source>
        <dbReference type="ARBA" id="ARBA00022958"/>
    </source>
</evidence>
<feature type="binding site" evidence="9">
    <location>
        <begin position="242"/>
        <end position="243"/>
    </location>
    <ligand>
        <name>ATP</name>
        <dbReference type="ChEBI" id="CHEBI:30616"/>
    </ligand>
</feature>
<keyword evidence="7 9" id="KW-0630">Potassium</keyword>
<comment type="similarity">
    <text evidence="9">Belongs to the carbohydrate kinase PfkB family. Ribokinase subfamily.</text>
</comment>
<feature type="domain" description="Carbohydrate kinase PfkB" evidence="10">
    <location>
        <begin position="3"/>
        <end position="284"/>
    </location>
</feature>
<dbReference type="GO" id="GO:0005737">
    <property type="term" value="C:cytoplasm"/>
    <property type="evidence" value="ECO:0007669"/>
    <property type="project" value="UniProtKB-SubCell"/>
</dbReference>
<dbReference type="InterPro" id="IPR011877">
    <property type="entry name" value="Ribokinase"/>
</dbReference>
<evidence type="ECO:0000313" key="12">
    <source>
        <dbReference type="Proteomes" id="UP000463883"/>
    </source>
</evidence>
<evidence type="ECO:0000256" key="3">
    <source>
        <dbReference type="ARBA" id="ARBA00022741"/>
    </source>
</evidence>
<feature type="binding site" evidence="9">
    <location>
        <position position="273"/>
    </location>
    <ligand>
        <name>K(+)</name>
        <dbReference type="ChEBI" id="CHEBI:29103"/>
    </ligand>
</feature>
<dbReference type="Proteomes" id="UP000463883">
    <property type="component" value="Chromosome"/>
</dbReference>
<keyword evidence="1 9" id="KW-0808">Transferase</keyword>
<dbReference type="EC" id="2.7.1.15" evidence="9"/>
<comment type="catalytic activity">
    <reaction evidence="9">
        <text>D-ribose + ATP = D-ribose 5-phosphate + ADP + H(+)</text>
        <dbReference type="Rhea" id="RHEA:13697"/>
        <dbReference type="ChEBI" id="CHEBI:15378"/>
        <dbReference type="ChEBI" id="CHEBI:30616"/>
        <dbReference type="ChEBI" id="CHEBI:47013"/>
        <dbReference type="ChEBI" id="CHEBI:78346"/>
        <dbReference type="ChEBI" id="CHEBI:456216"/>
        <dbReference type="EC" id="2.7.1.15"/>
    </reaction>
</comment>
<dbReference type="InterPro" id="IPR002139">
    <property type="entry name" value="Ribo/fructo_kinase"/>
</dbReference>
<evidence type="ECO:0000256" key="2">
    <source>
        <dbReference type="ARBA" id="ARBA00022723"/>
    </source>
</evidence>
<dbReference type="InterPro" id="IPR029056">
    <property type="entry name" value="Ribokinase-like"/>
</dbReference>
<dbReference type="Gene3D" id="3.40.1190.20">
    <property type="match status" value="1"/>
</dbReference>
<comment type="subcellular location">
    <subcellularLocation>
        <location evidence="9">Cytoplasm</location>
    </subcellularLocation>
</comment>
<comment type="activity regulation">
    <text evidence="9">Activated by a monovalent cation that binds near, but not in, the active site. The most likely occupant of the site in vivo is potassium. Ion binding induces a conformational change that may alter substrate affinity.</text>
</comment>
<keyword evidence="4 9" id="KW-0418">Kinase</keyword>
<proteinExistence type="inferred from homology"/>
<sequence length="298" mass="32406">MKILNFGSLNIDWVYNVDHFVKPGETLSALSVDRFCGGKGLNQSVALSKAGASVFHGGGIGSDGRFLRERLLESKVDVTYVKEFDVPTGNAFIQVDKTGQNCIVLFGGANQEITREYAKEVIKNFQEGDILVLQNEISALNDIVELAYENGLQIVLNPSPMNEKILELDLNKITYFMMNEIEGEAITGSSEPDIILDKMIEKYPESKVVLTLGDKGARYAEGSKRIACGSYEVKAVDTTSAGDTFTGYFIAALAENMEIQKAMDRASKAAALAVSVKGASNSIPLPEEVDACRLVLKK</sequence>
<dbReference type="GO" id="GO:0019303">
    <property type="term" value="P:D-ribose catabolic process"/>
    <property type="evidence" value="ECO:0007669"/>
    <property type="project" value="UniProtKB-UniRule"/>
</dbReference>
<dbReference type="EMBL" id="CP047591">
    <property type="protein sequence ID" value="QHI72234.1"/>
    <property type="molecule type" value="Genomic_DNA"/>
</dbReference>
<feature type="binding site" evidence="9">
    <location>
        <position position="276"/>
    </location>
    <ligand>
        <name>K(+)</name>
        <dbReference type="ChEBI" id="CHEBI:29103"/>
    </ligand>
</feature>
<feature type="binding site" evidence="9">
    <location>
        <position position="282"/>
    </location>
    <ligand>
        <name>K(+)</name>
        <dbReference type="ChEBI" id="CHEBI:29103"/>
    </ligand>
</feature>
<feature type="binding site" evidence="9">
    <location>
        <begin position="38"/>
        <end position="42"/>
    </location>
    <ligand>
        <name>substrate</name>
    </ligand>
</feature>
<feature type="binding site" evidence="9">
    <location>
        <position position="243"/>
    </location>
    <ligand>
        <name>substrate</name>
    </ligand>
</feature>
<dbReference type="GO" id="GO:0046872">
    <property type="term" value="F:metal ion binding"/>
    <property type="evidence" value="ECO:0007669"/>
    <property type="project" value="UniProtKB-KW"/>
</dbReference>
<reference evidence="11 12" key="1">
    <citation type="submission" date="2020-01" db="EMBL/GenBank/DDBJ databases">
        <title>Genomic analysis of Aminipila sp. CBA3637.</title>
        <authorList>
            <person name="Kim Y.B."/>
            <person name="Roh S.W."/>
        </authorList>
    </citation>
    <scope>NUCLEOTIDE SEQUENCE [LARGE SCALE GENOMIC DNA]</scope>
    <source>
        <strain evidence="11 12">CBA3637</strain>
    </source>
</reference>
<dbReference type="AlphaFoldDB" id="A0A6P1MI05"/>
<dbReference type="GO" id="GO:0005524">
    <property type="term" value="F:ATP binding"/>
    <property type="evidence" value="ECO:0007669"/>
    <property type="project" value="UniProtKB-UniRule"/>
</dbReference>
<evidence type="ECO:0000256" key="6">
    <source>
        <dbReference type="ARBA" id="ARBA00022842"/>
    </source>
</evidence>
<feature type="binding site" evidence="9">
    <location>
        <begin position="10"/>
        <end position="12"/>
    </location>
    <ligand>
        <name>substrate</name>
    </ligand>
</feature>
<feature type="binding site" evidence="9">
    <location>
        <position position="136"/>
    </location>
    <ligand>
        <name>substrate</name>
    </ligand>
</feature>
<keyword evidence="3 9" id="KW-0547">Nucleotide-binding</keyword>
<dbReference type="HAMAP" id="MF_01987">
    <property type="entry name" value="Ribokinase"/>
    <property type="match status" value="1"/>
</dbReference>
<evidence type="ECO:0000259" key="10">
    <source>
        <dbReference type="Pfam" id="PF00294"/>
    </source>
</evidence>
<dbReference type="InterPro" id="IPR011611">
    <property type="entry name" value="PfkB_dom"/>
</dbReference>
<dbReference type="Pfam" id="PF00294">
    <property type="entry name" value="PfkB"/>
    <property type="match status" value="1"/>
</dbReference>
<comment type="cofactor">
    <cofactor evidence="9">
        <name>Mg(2+)</name>
        <dbReference type="ChEBI" id="CHEBI:18420"/>
    </cofactor>
    <text evidence="9">Requires a divalent cation, most likely magnesium in vivo, as an electrophilic catalyst to aid phosphoryl group transfer. It is the chelate of the metal and the nucleotide that is the actual substrate.</text>
</comment>
<keyword evidence="9" id="KW-0963">Cytoplasm</keyword>
<comment type="pathway">
    <text evidence="9">Carbohydrate metabolism; D-ribose degradation; D-ribose 5-phosphate from beta-D-ribopyranose: step 2/2.</text>
</comment>
<protein>
    <recommendedName>
        <fullName evidence="9">Ribokinase</fullName>
        <shortName evidence="9">RK</shortName>
        <ecNumber evidence="9">2.7.1.15</ecNumber>
    </recommendedName>
</protein>
<feature type="binding site" evidence="9">
    <location>
        <position position="237"/>
    </location>
    <ligand>
        <name>K(+)</name>
        <dbReference type="ChEBI" id="CHEBI:29103"/>
    </ligand>
</feature>
<dbReference type="SUPFAM" id="SSF53613">
    <property type="entry name" value="Ribokinase-like"/>
    <property type="match status" value="1"/>
</dbReference>
<feature type="active site" description="Proton acceptor" evidence="9">
    <location>
        <position position="243"/>
    </location>
</feature>
<keyword evidence="8 9" id="KW-0119">Carbohydrate metabolism</keyword>
<feature type="binding site" evidence="9">
    <location>
        <begin position="211"/>
        <end position="216"/>
    </location>
    <ligand>
        <name>ATP</name>
        <dbReference type="ChEBI" id="CHEBI:30616"/>
    </ligand>
</feature>
<keyword evidence="2 9" id="KW-0479">Metal-binding</keyword>
<dbReference type="RefSeq" id="WP_162362003.1">
    <property type="nucleotide sequence ID" value="NZ_CP047591.1"/>
</dbReference>
<feature type="binding site" evidence="9">
    <location>
        <position position="239"/>
    </location>
    <ligand>
        <name>K(+)</name>
        <dbReference type="ChEBI" id="CHEBI:29103"/>
    </ligand>
</feature>
<feature type="binding site" evidence="9">
    <location>
        <position position="278"/>
    </location>
    <ligand>
        <name>K(+)</name>
        <dbReference type="ChEBI" id="CHEBI:29103"/>
    </ligand>
</feature>
<evidence type="ECO:0000256" key="9">
    <source>
        <dbReference type="HAMAP-Rule" id="MF_01987"/>
    </source>
</evidence>
<accession>A0A6P1MI05</accession>
<dbReference type="PANTHER" id="PTHR10584">
    <property type="entry name" value="SUGAR KINASE"/>
    <property type="match status" value="1"/>
</dbReference>